<name>A0A6L6PP45_9BURK</name>
<dbReference type="Proteomes" id="UP000475582">
    <property type="component" value="Unassembled WGS sequence"/>
</dbReference>
<comment type="caution">
    <text evidence="1">The sequence shown here is derived from an EMBL/GenBank/DDBJ whole genome shotgun (WGS) entry which is preliminary data.</text>
</comment>
<accession>A0A6L6PP45</accession>
<dbReference type="OrthoDB" id="8771808at2"/>
<protein>
    <recommendedName>
        <fullName evidence="3">Aspartyl protease</fullName>
    </recommendedName>
</protein>
<dbReference type="EMBL" id="WNKY01000033">
    <property type="protein sequence ID" value="MTV40381.1"/>
    <property type="molecule type" value="Genomic_DNA"/>
</dbReference>
<keyword evidence="2" id="KW-1185">Reference proteome</keyword>
<gene>
    <name evidence="1" type="ORF">GM676_22710</name>
</gene>
<dbReference type="RefSeq" id="WP_155466277.1">
    <property type="nucleotide sequence ID" value="NZ_WNKY01000033.1"/>
</dbReference>
<evidence type="ECO:0008006" key="3">
    <source>
        <dbReference type="Google" id="ProtNLM"/>
    </source>
</evidence>
<sequence>MAQPLPEGDQCHAGTVGNGFFESGSLTLDLQRARFTYSDTGAALFSFAPLQPALYAALRTSDSAPLKVSSWGNEVGCETSRLTTALRVGGYRLNGGVLGYCKMGVDIGVPLAGIVGLAGFAGQTIIIDYPSRKWKVTR</sequence>
<evidence type="ECO:0000313" key="1">
    <source>
        <dbReference type="EMBL" id="MTV40381.1"/>
    </source>
</evidence>
<reference evidence="1 2" key="1">
    <citation type="submission" date="2019-11" db="EMBL/GenBank/DDBJ databases">
        <title>Type strains purchased from KCTC, JCM and DSMZ.</title>
        <authorList>
            <person name="Lu H."/>
        </authorList>
    </citation>
    <scope>NUCLEOTIDE SEQUENCE [LARGE SCALE GENOMIC DNA]</scope>
    <source>
        <strain evidence="1 2">KCTC 22382</strain>
    </source>
</reference>
<proteinExistence type="predicted"/>
<organism evidence="1 2">
    <name type="scientific">Duganella radicis</name>
    <dbReference type="NCBI Taxonomy" id="551988"/>
    <lineage>
        <taxon>Bacteria</taxon>
        <taxon>Pseudomonadati</taxon>
        <taxon>Pseudomonadota</taxon>
        <taxon>Betaproteobacteria</taxon>
        <taxon>Burkholderiales</taxon>
        <taxon>Oxalobacteraceae</taxon>
        <taxon>Telluria group</taxon>
        <taxon>Duganella</taxon>
    </lineage>
</organism>
<evidence type="ECO:0000313" key="2">
    <source>
        <dbReference type="Proteomes" id="UP000475582"/>
    </source>
</evidence>
<dbReference type="AlphaFoldDB" id="A0A6L6PP45"/>